<gene>
    <name evidence="3" type="ordered locus">Adeh_3373</name>
</gene>
<name>Q2IEY5_ANADE</name>
<dbReference type="InterPro" id="IPR036278">
    <property type="entry name" value="Sialidase_sf"/>
</dbReference>
<evidence type="ECO:0000256" key="2">
    <source>
        <dbReference type="SAM" id="SignalP"/>
    </source>
</evidence>
<keyword evidence="3" id="KW-0378">Hydrolase</keyword>
<feature type="signal peptide" evidence="2">
    <location>
        <begin position="1"/>
        <end position="24"/>
    </location>
</feature>
<dbReference type="Proteomes" id="UP000001935">
    <property type="component" value="Chromosome"/>
</dbReference>
<organism evidence="3 4">
    <name type="scientific">Anaeromyxobacter dehalogenans (strain 2CP-C)</name>
    <dbReference type="NCBI Taxonomy" id="290397"/>
    <lineage>
        <taxon>Bacteria</taxon>
        <taxon>Pseudomonadati</taxon>
        <taxon>Myxococcota</taxon>
        <taxon>Myxococcia</taxon>
        <taxon>Myxococcales</taxon>
        <taxon>Cystobacterineae</taxon>
        <taxon>Anaeromyxobacteraceae</taxon>
        <taxon>Anaeromyxobacter</taxon>
    </lineage>
</organism>
<feature type="chain" id="PRO_5004210276" evidence="2">
    <location>
        <begin position="25"/>
        <end position="389"/>
    </location>
</feature>
<dbReference type="AlphaFoldDB" id="Q2IEY5"/>
<dbReference type="CDD" id="cd15482">
    <property type="entry name" value="Sialidase_non-viral"/>
    <property type="match status" value="1"/>
</dbReference>
<sequence length="389" mass="39620">MTDRRIRVLGAVLLLAGCGGSGRAGQTADPGAAPPPATPPPITAPPTGGSSVPPRLGVSFTETDFRFLGIGADGTAYAVNLSGPMRIHASTDGRTWTPRGPTPGGRGVRVFTTLSGGALLADTADATGHVISRSGDGGRTWTDVLSLGDYRMLTPGSVAELGGETFLLEYQSFTGASVPIRLWASADGGLTWAVRAETSEHRHGHGLLADPAAGALWIFYGDRAGGTYLSFDGGRTQTLARGPLEGGVLVRAVATPQGLLGGIDSPFTLVEPRVITLSFGGEYAAGFRLPGPSYSALALRGGGYLVGAAHEPAGDVYPDGDVSAHLFASADGDAFDEVFACARLDPARTARADAYWQLAGGDVVVEVQNCDGFGPGGAGYVLLAPSGAP</sequence>
<feature type="compositionally biased region" description="Pro residues" evidence="1">
    <location>
        <begin position="32"/>
        <end position="44"/>
    </location>
</feature>
<proteinExistence type="predicted"/>
<dbReference type="EMBL" id="CP000251">
    <property type="protein sequence ID" value="ABC83140.1"/>
    <property type="molecule type" value="Genomic_DNA"/>
</dbReference>
<dbReference type="STRING" id="290397.Adeh_3373"/>
<dbReference type="Gene3D" id="2.130.10.10">
    <property type="entry name" value="YVTN repeat-like/Quinoprotein amine dehydrogenase"/>
    <property type="match status" value="1"/>
</dbReference>
<reference evidence="3" key="1">
    <citation type="submission" date="2006-01" db="EMBL/GenBank/DDBJ databases">
        <title>Complete sequence of Anaeromyxobacter dehalogenans 2CP-C.</title>
        <authorList>
            <consortium name="US DOE Joint Genome Institute"/>
            <person name="Copeland A."/>
            <person name="Lucas S."/>
            <person name="Lapidus A."/>
            <person name="Barry K."/>
            <person name="Detter J.C."/>
            <person name="Glavina T."/>
            <person name="Hammon N."/>
            <person name="Israni S."/>
            <person name="Pitluck S."/>
            <person name="Brettin T."/>
            <person name="Bruce D."/>
            <person name="Han C."/>
            <person name="Tapia R."/>
            <person name="Gilna P."/>
            <person name="Kiss H."/>
            <person name="Schmutz J."/>
            <person name="Larimer F."/>
            <person name="Land M."/>
            <person name="Kyrpides N."/>
            <person name="Anderson I."/>
            <person name="Sanford R.A."/>
            <person name="Ritalahti K.M."/>
            <person name="Thomas H.S."/>
            <person name="Kirby J.R."/>
            <person name="Zhulin I.B."/>
            <person name="Loeffler F.E."/>
            <person name="Richardson P."/>
        </authorList>
    </citation>
    <scope>NUCLEOTIDE SEQUENCE</scope>
    <source>
        <strain evidence="3">2CP-C</strain>
    </source>
</reference>
<dbReference type="InterPro" id="IPR015943">
    <property type="entry name" value="WD40/YVTN_repeat-like_dom_sf"/>
</dbReference>
<accession>Q2IEY5</accession>
<dbReference type="OrthoDB" id="5489407at2"/>
<evidence type="ECO:0000313" key="4">
    <source>
        <dbReference type="Proteomes" id="UP000001935"/>
    </source>
</evidence>
<dbReference type="PROSITE" id="PS51257">
    <property type="entry name" value="PROKAR_LIPOPROTEIN"/>
    <property type="match status" value="1"/>
</dbReference>
<evidence type="ECO:0000313" key="3">
    <source>
        <dbReference type="EMBL" id="ABC83140.1"/>
    </source>
</evidence>
<dbReference type="HOGENOM" id="CLU_707213_0_0_7"/>
<dbReference type="KEGG" id="ade:Adeh_3373"/>
<keyword evidence="2" id="KW-0732">Signal</keyword>
<evidence type="ECO:0000256" key="1">
    <source>
        <dbReference type="SAM" id="MobiDB-lite"/>
    </source>
</evidence>
<dbReference type="eggNOG" id="COG4447">
    <property type="taxonomic scope" value="Bacteria"/>
</dbReference>
<feature type="region of interest" description="Disordered" evidence="1">
    <location>
        <begin position="20"/>
        <end position="56"/>
    </location>
</feature>
<dbReference type="GO" id="GO:0016787">
    <property type="term" value="F:hydrolase activity"/>
    <property type="evidence" value="ECO:0007669"/>
    <property type="project" value="UniProtKB-KW"/>
</dbReference>
<dbReference type="SUPFAM" id="SSF50939">
    <property type="entry name" value="Sialidases"/>
    <property type="match status" value="1"/>
</dbReference>
<protein>
    <submittedName>
        <fullName evidence="3">Glycosyl hydrolase, BNR repeat protein</fullName>
    </submittedName>
</protein>